<dbReference type="SUPFAM" id="SSF55315">
    <property type="entry name" value="L30e-like"/>
    <property type="match status" value="1"/>
</dbReference>
<dbReference type="GO" id="GO:1990904">
    <property type="term" value="C:ribonucleoprotein complex"/>
    <property type="evidence" value="ECO:0007669"/>
    <property type="project" value="UniProtKB-KW"/>
</dbReference>
<comment type="similarity">
    <text evidence="1">Belongs to the eukaryotic ribosomal protein eL8 family.</text>
</comment>
<dbReference type="GO" id="GO:0003723">
    <property type="term" value="F:RNA binding"/>
    <property type="evidence" value="ECO:0007669"/>
    <property type="project" value="InterPro"/>
</dbReference>
<reference key="1">
    <citation type="submission" date="2015-09" db="EMBL/GenBank/DDBJ databases">
        <title>A Deep insight into the sialome of Rhodnius neglectus, a vector of Chagas disease.</title>
        <authorList>
            <person name="Santiago P.B."/>
            <person name="Assumpcao T.C."/>
            <person name="Araujo C.N."/>
            <person name="Garcia I."/>
            <person name="Queiroz R.M."/>
            <person name="Raiol T."/>
            <person name="Ricart C.A."/>
            <person name="Neves D."/>
            <person name="Calvo E."/>
            <person name="Ribeiro J.M."/>
            <person name="Santana J.M."/>
        </authorList>
    </citation>
    <scope>NUCLEOTIDE SEQUENCE</scope>
    <source>
        <tissue>Salivary glands</tissue>
    </source>
</reference>
<protein>
    <submittedName>
        <fullName evidence="4">Putative nucleolar protein nhp2</fullName>
    </submittedName>
</protein>
<evidence type="ECO:0000259" key="3">
    <source>
        <dbReference type="Pfam" id="PF01248"/>
    </source>
</evidence>
<sequence>MTKDKKVHAPDISIVEESLLNTTSEKASVTYEDRLNFVNEIAQPMAGRKLTKKIYKFIKKASKNREYCKSGLKLVQSSIRKGATGLVILAGDVTPVDVMIHLPAVCEDKDIPYCYVPSKEDIGTAMGVTRGVIAILIIDHSDIQENFAEVLAEIQALPIPF</sequence>
<dbReference type="InterPro" id="IPR029064">
    <property type="entry name" value="Ribosomal_eL30-like_sf"/>
</dbReference>
<dbReference type="PANTHER" id="PTHR23105">
    <property type="entry name" value="RIBOSOMAL PROTEIN L7AE FAMILY MEMBER"/>
    <property type="match status" value="1"/>
</dbReference>
<feature type="domain" description="Ribosomal protein eL8/eL30/eS12/Gadd45" evidence="3">
    <location>
        <begin position="52"/>
        <end position="144"/>
    </location>
</feature>
<dbReference type="InterPro" id="IPR050257">
    <property type="entry name" value="eL8/uL1-like"/>
</dbReference>
<dbReference type="Pfam" id="PF01248">
    <property type="entry name" value="Ribosomal_L7Ae"/>
    <property type="match status" value="1"/>
</dbReference>
<name>A0A0P4VSV5_9HEMI</name>
<accession>A0A0P4VSV5</accession>
<dbReference type="AlphaFoldDB" id="A0A0P4VSV5"/>
<dbReference type="InterPro" id="IPR018492">
    <property type="entry name" value="Ribosomal_eL8/Nhp2"/>
</dbReference>
<organism evidence="4">
    <name type="scientific">Rhodnius neglectus</name>
    <dbReference type="NCBI Taxonomy" id="72488"/>
    <lineage>
        <taxon>Eukaryota</taxon>
        <taxon>Metazoa</taxon>
        <taxon>Ecdysozoa</taxon>
        <taxon>Arthropoda</taxon>
        <taxon>Hexapoda</taxon>
        <taxon>Insecta</taxon>
        <taxon>Pterygota</taxon>
        <taxon>Neoptera</taxon>
        <taxon>Paraneoptera</taxon>
        <taxon>Hemiptera</taxon>
        <taxon>Heteroptera</taxon>
        <taxon>Panheteroptera</taxon>
        <taxon>Cimicomorpha</taxon>
        <taxon>Reduviidae</taxon>
        <taxon>Triatominae</taxon>
        <taxon>Rhodnius</taxon>
    </lineage>
</organism>
<dbReference type="InterPro" id="IPR004038">
    <property type="entry name" value="Ribosomal_eL8/eL30/eS12/Gad45"/>
</dbReference>
<dbReference type="PRINTS" id="PR00881">
    <property type="entry name" value="L7ARS6FAMILY"/>
</dbReference>
<evidence type="ECO:0000313" key="4">
    <source>
        <dbReference type="EMBL" id="JAI55579.1"/>
    </source>
</evidence>
<proteinExistence type="evidence at transcript level"/>
<evidence type="ECO:0000256" key="1">
    <source>
        <dbReference type="ARBA" id="ARBA00007337"/>
    </source>
</evidence>
<dbReference type="EMBL" id="GDKW01001016">
    <property type="protein sequence ID" value="JAI55579.1"/>
    <property type="molecule type" value="mRNA"/>
</dbReference>
<keyword evidence="2" id="KW-0687">Ribonucleoprotein</keyword>
<reference evidence="4" key="2">
    <citation type="journal article" date="2016" name="PLoS Negl. Trop. Dis.">
        <title>A Deep Insight into the Sialome of Rhodnius neglectus, a Vector of Chagas Disease.</title>
        <authorList>
            <person name="Santiago P.B."/>
            <person name="Assumpcao T.C."/>
            <person name="Araujo C.N."/>
            <person name="Bastos I.M."/>
            <person name="Neves D."/>
            <person name="Silva I.G."/>
            <person name="Charneau S."/>
            <person name="Queiroz R.M."/>
            <person name="Raiol T."/>
            <person name="Oliveira J.V."/>
            <person name="Sousa M.V."/>
            <person name="Calvo E."/>
            <person name="Ribeiro J.M."/>
            <person name="Santana J.M."/>
        </authorList>
    </citation>
    <scope>NUCLEOTIDE SEQUENCE</scope>
    <source>
        <tissue evidence="4">Salivary glands</tissue>
    </source>
</reference>
<evidence type="ECO:0000256" key="2">
    <source>
        <dbReference type="ARBA" id="ARBA00023274"/>
    </source>
</evidence>
<dbReference type="Gene3D" id="3.30.1330.30">
    <property type="match status" value="1"/>
</dbReference>
<dbReference type="PRINTS" id="PR00884">
    <property type="entry name" value="RIBOSOMALHS6"/>
</dbReference>